<organism evidence="1 2">
    <name type="scientific">Candidatus Scalindua rubra</name>
    <dbReference type="NCBI Taxonomy" id="1872076"/>
    <lineage>
        <taxon>Bacteria</taxon>
        <taxon>Pseudomonadati</taxon>
        <taxon>Planctomycetota</taxon>
        <taxon>Candidatus Brocadiia</taxon>
        <taxon>Candidatus Brocadiales</taxon>
        <taxon>Candidatus Scalinduaceae</taxon>
        <taxon>Candidatus Scalindua</taxon>
    </lineage>
</organism>
<reference evidence="1 2" key="1">
    <citation type="submission" date="2016-07" db="EMBL/GenBank/DDBJ databases">
        <title>Draft genome of Scalindua rubra, obtained from a brine-seawater interface in the Red Sea, sheds light on salt adaptation in anammox bacteria.</title>
        <authorList>
            <person name="Speth D.R."/>
            <person name="Lagkouvardos I."/>
            <person name="Wang Y."/>
            <person name="Qian P.-Y."/>
            <person name="Dutilh B.E."/>
            <person name="Jetten M.S."/>
        </authorList>
    </citation>
    <scope>NUCLEOTIDE SEQUENCE [LARGE SCALE GENOMIC DNA]</scope>
    <source>
        <strain evidence="1">BSI-1</strain>
    </source>
</reference>
<comment type="caution">
    <text evidence="1">The sequence shown here is derived from an EMBL/GenBank/DDBJ whole genome shotgun (WGS) entry which is preliminary data.</text>
</comment>
<protein>
    <recommendedName>
        <fullName evidence="3">Sirohydrochlorin cobaltochelatase</fullName>
    </recommendedName>
</protein>
<evidence type="ECO:0000313" key="2">
    <source>
        <dbReference type="Proteomes" id="UP000094056"/>
    </source>
</evidence>
<name>A0A1E3XBT8_9BACT</name>
<evidence type="ECO:0008006" key="3">
    <source>
        <dbReference type="Google" id="ProtNLM"/>
    </source>
</evidence>
<evidence type="ECO:0000313" key="1">
    <source>
        <dbReference type="EMBL" id="ODS33095.1"/>
    </source>
</evidence>
<dbReference type="Gene3D" id="3.40.50.1400">
    <property type="match status" value="1"/>
</dbReference>
<proteinExistence type="predicted"/>
<sequence>MKRVILFVSMMFVVFALHQPQRGTADIRQETGFIVVAPDRGYLGNEEVRDVFNDFQSEYVSTLTFVGLGIRNEKEEIQNPLKSALEEIKARNVKRIIVVPLFVSSSDPVFKKAVAALGKDVNDLEFSHHMSESYLISQILYDRVNELSKNSNNERLIVVGFGYTNEEEHNGIRDGLNKLLKYVNERKKFRETKVVVFPDWNSGEKLQEQGYKEALNEIVATAAKGNKTIVVPFFLSWLKADHHMSTWNSLCNSLNEHGLTCQKKELLPHQNVALWLKKTANSYINVPRNEIGVIIMPHGSRYFVNEIIRKGIEPLKERYNVEIAWGMADEKIIQEKVSKLEERGVKKIVLLRLFTMSKSLKEKTEYILGLNESEYMARYCSPVRSCSTFITTGGFDDHSLIAEAYMDRAIEISKDPSTETVLLLAHGASDEEDNNNWLNLLRSLADKINKMTRERHKVTFKAIKVATIREDWPEKRDNALKEIKEIINAGNRDGHTLIIPARVAGVGPYRKYLDGLEYVMNPNGALPHPSATMWMEEMIEAAIKEMTMLGVKLSRTQIFADTHR</sequence>
<dbReference type="PATRIC" id="fig|1872076.5.peg.2100"/>
<dbReference type="SUPFAM" id="SSF53800">
    <property type="entry name" value="Chelatase"/>
    <property type="match status" value="2"/>
</dbReference>
<gene>
    <name evidence="1" type="ORF">SCARUB_01794</name>
</gene>
<accession>A0A1E3XBT8</accession>
<dbReference type="EMBL" id="MAYW01000038">
    <property type="protein sequence ID" value="ODS33095.1"/>
    <property type="molecule type" value="Genomic_DNA"/>
</dbReference>
<dbReference type="Proteomes" id="UP000094056">
    <property type="component" value="Unassembled WGS sequence"/>
</dbReference>
<dbReference type="AlphaFoldDB" id="A0A1E3XBT8"/>